<accession>A0A7C2E2W3</accession>
<evidence type="ECO:0000256" key="9">
    <source>
        <dbReference type="ARBA" id="ARBA00023027"/>
    </source>
</evidence>
<gene>
    <name evidence="11" type="primary">nadD</name>
    <name evidence="13" type="ORF">ENQ34_02475</name>
</gene>
<dbReference type="NCBIfam" id="TIGR00125">
    <property type="entry name" value="cyt_tran_rel"/>
    <property type="match status" value="1"/>
</dbReference>
<comment type="similarity">
    <text evidence="3 11">Belongs to the NadD family.</text>
</comment>
<dbReference type="FunFam" id="3.40.50.620:FF:000039">
    <property type="entry name" value="Probable nicotinate-nucleotide adenylyltransferase"/>
    <property type="match status" value="1"/>
</dbReference>
<comment type="catalytic activity">
    <reaction evidence="10 11">
        <text>nicotinate beta-D-ribonucleotide + ATP + H(+) = deamido-NAD(+) + diphosphate</text>
        <dbReference type="Rhea" id="RHEA:22860"/>
        <dbReference type="ChEBI" id="CHEBI:15378"/>
        <dbReference type="ChEBI" id="CHEBI:30616"/>
        <dbReference type="ChEBI" id="CHEBI:33019"/>
        <dbReference type="ChEBI" id="CHEBI:57502"/>
        <dbReference type="ChEBI" id="CHEBI:58437"/>
        <dbReference type="EC" id="2.7.7.18"/>
    </reaction>
</comment>
<keyword evidence="9 11" id="KW-0520">NAD</keyword>
<dbReference type="NCBIfam" id="NF000840">
    <property type="entry name" value="PRK00071.1-3"/>
    <property type="match status" value="1"/>
</dbReference>
<dbReference type="GO" id="GO:0004515">
    <property type="term" value="F:nicotinate-nucleotide adenylyltransferase activity"/>
    <property type="evidence" value="ECO:0007669"/>
    <property type="project" value="UniProtKB-UniRule"/>
</dbReference>
<protein>
    <recommendedName>
        <fullName evidence="11">Probable nicotinate-nucleotide adenylyltransferase</fullName>
        <ecNumber evidence="11">2.7.7.18</ecNumber>
    </recommendedName>
    <alternativeName>
        <fullName evidence="11">Deamido-NAD(+) diphosphorylase</fullName>
    </alternativeName>
    <alternativeName>
        <fullName evidence="11">Deamido-NAD(+) pyrophosphorylase</fullName>
    </alternativeName>
    <alternativeName>
        <fullName evidence="11">Nicotinate mononucleotide adenylyltransferase</fullName>
        <shortName evidence="11">NaMN adenylyltransferase</shortName>
    </alternativeName>
</protein>
<evidence type="ECO:0000313" key="13">
    <source>
        <dbReference type="EMBL" id="HEL65531.1"/>
    </source>
</evidence>
<dbReference type="HAMAP" id="MF_00244">
    <property type="entry name" value="NaMN_adenylyltr"/>
    <property type="match status" value="1"/>
</dbReference>
<evidence type="ECO:0000256" key="4">
    <source>
        <dbReference type="ARBA" id="ARBA00022642"/>
    </source>
</evidence>
<dbReference type="NCBIfam" id="TIGR00482">
    <property type="entry name" value="nicotinate (nicotinamide) nucleotide adenylyltransferase"/>
    <property type="match status" value="1"/>
</dbReference>
<keyword evidence="6 11" id="KW-0548">Nucleotidyltransferase</keyword>
<evidence type="ECO:0000256" key="10">
    <source>
        <dbReference type="ARBA" id="ARBA00048721"/>
    </source>
</evidence>
<comment type="pathway">
    <text evidence="2 11">Cofactor biosynthesis; NAD(+) biosynthesis; deamido-NAD(+) from nicotinate D-ribonucleotide: step 1/1.</text>
</comment>
<evidence type="ECO:0000256" key="3">
    <source>
        <dbReference type="ARBA" id="ARBA00009014"/>
    </source>
</evidence>
<keyword evidence="5 11" id="KW-0808">Transferase</keyword>
<dbReference type="UniPathway" id="UPA00253">
    <property type="reaction ID" value="UER00332"/>
</dbReference>
<dbReference type="SUPFAM" id="SSF52374">
    <property type="entry name" value="Nucleotidylyl transferase"/>
    <property type="match status" value="1"/>
</dbReference>
<dbReference type="InterPro" id="IPR004821">
    <property type="entry name" value="Cyt_trans-like"/>
</dbReference>
<evidence type="ECO:0000256" key="8">
    <source>
        <dbReference type="ARBA" id="ARBA00022840"/>
    </source>
</evidence>
<comment type="caution">
    <text evidence="13">The sequence shown here is derived from an EMBL/GenBank/DDBJ whole genome shotgun (WGS) entry which is preliminary data.</text>
</comment>
<dbReference type="AlphaFoldDB" id="A0A7C2E2W3"/>
<evidence type="ECO:0000256" key="5">
    <source>
        <dbReference type="ARBA" id="ARBA00022679"/>
    </source>
</evidence>
<comment type="function">
    <text evidence="1 11">Catalyzes the reversible adenylation of nicotinate mononucleotide (NaMN) to nicotinic acid adenine dinucleotide (NaAD).</text>
</comment>
<dbReference type="EMBL" id="DSMU01000159">
    <property type="protein sequence ID" value="HEL65531.1"/>
    <property type="molecule type" value="Genomic_DNA"/>
</dbReference>
<dbReference type="PANTHER" id="PTHR39321:SF3">
    <property type="entry name" value="PHOSPHOPANTETHEINE ADENYLYLTRANSFERASE"/>
    <property type="match status" value="1"/>
</dbReference>
<organism evidence="13">
    <name type="scientific">Ammonifex degensii</name>
    <dbReference type="NCBI Taxonomy" id="42838"/>
    <lineage>
        <taxon>Bacteria</taxon>
        <taxon>Bacillati</taxon>
        <taxon>Bacillota</taxon>
        <taxon>Clostridia</taxon>
        <taxon>Thermoanaerobacterales</taxon>
        <taxon>Thermoanaerobacteraceae</taxon>
        <taxon>Ammonifex</taxon>
    </lineage>
</organism>
<reference evidence="13" key="1">
    <citation type="journal article" date="2020" name="mSystems">
        <title>Genome- and Community-Level Interaction Insights into Carbon Utilization and Element Cycling Functions of Hydrothermarchaeota in Hydrothermal Sediment.</title>
        <authorList>
            <person name="Zhou Z."/>
            <person name="Liu Y."/>
            <person name="Xu W."/>
            <person name="Pan J."/>
            <person name="Luo Z.H."/>
            <person name="Li M."/>
        </authorList>
    </citation>
    <scope>NUCLEOTIDE SEQUENCE [LARGE SCALE GENOMIC DNA]</scope>
    <source>
        <strain evidence="13">SpSt-300</strain>
    </source>
</reference>
<dbReference type="CDD" id="cd02165">
    <property type="entry name" value="NMNAT"/>
    <property type="match status" value="1"/>
</dbReference>
<dbReference type="GO" id="GO:0005524">
    <property type="term" value="F:ATP binding"/>
    <property type="evidence" value="ECO:0007669"/>
    <property type="project" value="UniProtKB-KW"/>
</dbReference>
<evidence type="ECO:0000256" key="2">
    <source>
        <dbReference type="ARBA" id="ARBA00005019"/>
    </source>
</evidence>
<dbReference type="PANTHER" id="PTHR39321">
    <property type="entry name" value="NICOTINATE-NUCLEOTIDE ADENYLYLTRANSFERASE-RELATED"/>
    <property type="match status" value="1"/>
</dbReference>
<name>A0A7C2E2W3_9THEO</name>
<dbReference type="Gene3D" id="3.40.50.620">
    <property type="entry name" value="HUPs"/>
    <property type="match status" value="1"/>
</dbReference>
<keyword evidence="4 11" id="KW-0662">Pyridine nucleotide biosynthesis</keyword>
<sequence length="214" mass="23932">MGWADLTVRIGLMGGTFDPIHYGHLVAAEDARFELGLEKVIFIPAGQPPHKPKERVSAAAHRVAMVRLAIATNPYFELSTIEVERPGPSYTVDTVAAFREQYSAGELYFITGADAVAEILSWHKAEELLTLCQLVAVTRPGYVLEALRERLRGLDGYLWRRIRLLPVPGVAISSTALRERVREGRPIRYLLPEEVEAYIREQGLYRQGVSGYSP</sequence>
<feature type="domain" description="Cytidyltransferase-like" evidence="12">
    <location>
        <begin position="12"/>
        <end position="180"/>
    </location>
</feature>
<proteinExistence type="inferred from homology"/>
<keyword evidence="7 11" id="KW-0547">Nucleotide-binding</keyword>
<evidence type="ECO:0000259" key="12">
    <source>
        <dbReference type="Pfam" id="PF01467"/>
    </source>
</evidence>
<dbReference type="GO" id="GO:0009435">
    <property type="term" value="P:NAD+ biosynthetic process"/>
    <property type="evidence" value="ECO:0007669"/>
    <property type="project" value="UniProtKB-UniRule"/>
</dbReference>
<dbReference type="Pfam" id="PF01467">
    <property type="entry name" value="CTP_transf_like"/>
    <property type="match status" value="1"/>
</dbReference>
<evidence type="ECO:0000256" key="1">
    <source>
        <dbReference type="ARBA" id="ARBA00002324"/>
    </source>
</evidence>
<evidence type="ECO:0000256" key="6">
    <source>
        <dbReference type="ARBA" id="ARBA00022695"/>
    </source>
</evidence>
<evidence type="ECO:0000256" key="7">
    <source>
        <dbReference type="ARBA" id="ARBA00022741"/>
    </source>
</evidence>
<dbReference type="InterPro" id="IPR014729">
    <property type="entry name" value="Rossmann-like_a/b/a_fold"/>
</dbReference>
<dbReference type="EC" id="2.7.7.18" evidence="11"/>
<evidence type="ECO:0000256" key="11">
    <source>
        <dbReference type="HAMAP-Rule" id="MF_00244"/>
    </source>
</evidence>
<keyword evidence="8 11" id="KW-0067">ATP-binding</keyword>
<dbReference type="InterPro" id="IPR005248">
    <property type="entry name" value="NadD/NMNAT"/>
</dbReference>